<protein>
    <submittedName>
        <fullName evidence="2">MIP09347p</fullName>
    </submittedName>
    <submittedName>
        <fullName evidence="3">MIP09646p</fullName>
    </submittedName>
</protein>
<name>C1C3E5_DROME</name>
<gene>
    <name evidence="2" type="primary">CG31781-RB</name>
</gene>
<reference evidence="2" key="1">
    <citation type="submission" date="2009-03" db="EMBL/GenBank/DDBJ databases">
        <authorList>
            <person name="Carlson J."/>
            <person name="Booth B."/>
            <person name="Frise E."/>
            <person name="Sandler J."/>
            <person name="Wan K."/>
            <person name="Yu C."/>
            <person name="Celniker S."/>
        </authorList>
    </citation>
    <scope>NUCLEOTIDE SEQUENCE</scope>
</reference>
<accession>C1C3E5</accession>
<sequence length="120" mass="13242">MAKQSVANCIAGLPTTQPPTRGHHPPPGQEANDQSFLEAAHWLQDDRRQDDQSPIKSRLVRTITAVRRAKGTASRTSAGDPKPIVNLLDILLCQRLLYYSSLVVSHMPKPSPQNIGDMKH</sequence>
<evidence type="ECO:0000313" key="3">
    <source>
        <dbReference type="EMBL" id="ACO34938.1"/>
    </source>
</evidence>
<organism evidence="2">
    <name type="scientific">Drosophila melanogaster</name>
    <name type="common">Fruit fly</name>
    <dbReference type="NCBI Taxonomy" id="7227"/>
    <lineage>
        <taxon>Eukaryota</taxon>
        <taxon>Metazoa</taxon>
        <taxon>Ecdysozoa</taxon>
        <taxon>Arthropoda</taxon>
        <taxon>Hexapoda</taxon>
        <taxon>Insecta</taxon>
        <taxon>Pterygota</taxon>
        <taxon>Neoptera</taxon>
        <taxon>Endopterygota</taxon>
        <taxon>Diptera</taxon>
        <taxon>Brachycera</taxon>
        <taxon>Muscomorpha</taxon>
        <taxon>Ephydroidea</taxon>
        <taxon>Drosophilidae</taxon>
        <taxon>Drosophila</taxon>
        <taxon>Sophophora</taxon>
    </lineage>
</organism>
<dbReference type="EMBL" id="BT081380">
    <property type="protein sequence ID" value="ACO34938.1"/>
    <property type="molecule type" value="mRNA"/>
</dbReference>
<evidence type="ECO:0000313" key="2">
    <source>
        <dbReference type="EMBL" id="ACO34932.1"/>
    </source>
</evidence>
<proteinExistence type="evidence at transcript level"/>
<dbReference type="EMBL" id="BT081374">
    <property type="protein sequence ID" value="ACO34932.1"/>
    <property type="molecule type" value="mRNA"/>
</dbReference>
<feature type="region of interest" description="Disordered" evidence="1">
    <location>
        <begin position="1"/>
        <end position="33"/>
    </location>
</feature>
<evidence type="ECO:0000256" key="1">
    <source>
        <dbReference type="SAM" id="MobiDB-lite"/>
    </source>
</evidence>
<dbReference type="AlphaFoldDB" id="C1C3E5"/>